<dbReference type="Gene3D" id="2.130.10.10">
    <property type="entry name" value="YVTN repeat-like/Quinoprotein amine dehydrogenase"/>
    <property type="match status" value="1"/>
</dbReference>
<dbReference type="OrthoDB" id="10248252at2759"/>
<feature type="region of interest" description="Disordered" evidence="2">
    <location>
        <begin position="44"/>
        <end position="160"/>
    </location>
</feature>
<feature type="compositionally biased region" description="Low complexity" evidence="2">
    <location>
        <begin position="63"/>
        <end position="78"/>
    </location>
</feature>
<evidence type="ECO:0000313" key="3">
    <source>
        <dbReference type="EMBL" id="CAA7259103.1"/>
    </source>
</evidence>
<name>A0A8S0XK61_CYCAE</name>
<dbReference type="AlphaFoldDB" id="A0A8S0XK61"/>
<protein>
    <recommendedName>
        <fullName evidence="5">WD40 repeat-like protein</fullName>
    </recommendedName>
</protein>
<feature type="compositionally biased region" description="Basic and acidic residues" evidence="2">
    <location>
        <begin position="283"/>
        <end position="294"/>
    </location>
</feature>
<evidence type="ECO:0000256" key="2">
    <source>
        <dbReference type="SAM" id="MobiDB-lite"/>
    </source>
</evidence>
<evidence type="ECO:0000313" key="4">
    <source>
        <dbReference type="Proteomes" id="UP000467700"/>
    </source>
</evidence>
<keyword evidence="1" id="KW-0853">WD repeat</keyword>
<dbReference type="InterPro" id="IPR015943">
    <property type="entry name" value="WD40/YVTN_repeat-like_dom_sf"/>
</dbReference>
<dbReference type="InterPro" id="IPR001680">
    <property type="entry name" value="WD40_rpt"/>
</dbReference>
<evidence type="ECO:0000256" key="1">
    <source>
        <dbReference type="PROSITE-ProRule" id="PRU00221"/>
    </source>
</evidence>
<evidence type="ECO:0008006" key="5">
    <source>
        <dbReference type="Google" id="ProtNLM"/>
    </source>
</evidence>
<organism evidence="3 4">
    <name type="scientific">Cyclocybe aegerita</name>
    <name type="common">Black poplar mushroom</name>
    <name type="synonym">Agrocybe aegerita</name>
    <dbReference type="NCBI Taxonomy" id="1973307"/>
    <lineage>
        <taxon>Eukaryota</taxon>
        <taxon>Fungi</taxon>
        <taxon>Dikarya</taxon>
        <taxon>Basidiomycota</taxon>
        <taxon>Agaricomycotina</taxon>
        <taxon>Agaricomycetes</taxon>
        <taxon>Agaricomycetidae</taxon>
        <taxon>Agaricales</taxon>
        <taxon>Agaricineae</taxon>
        <taxon>Bolbitiaceae</taxon>
        <taxon>Cyclocybe</taxon>
    </lineage>
</organism>
<feature type="repeat" description="WD" evidence="1">
    <location>
        <begin position="769"/>
        <end position="782"/>
    </location>
</feature>
<dbReference type="PROSITE" id="PS50082">
    <property type="entry name" value="WD_REPEATS_2"/>
    <property type="match status" value="1"/>
</dbReference>
<sequence>MASQGRRKSNQRNGRNSPIEVIDVDAIWDEPIDVEKQYLKEGVRAARSREAGQATRQGSRGGSSTLTAASSVPTASSSRDIPSTIPPAIQEMRRKQHEKRAASSAQLPPPSAKRCKIDTVPSSSRPSSASTLRSPLLSSMHPSAASPRSMAGGSARASHPRTPLIAREEYPELIFVENIRPTARPSVNDNGRKRARSISLLPETTSPVKINGHPLSSGSFTTQKGPVICLGSDGEEEEVQMTLSPKRRKTPAITARATTPIIIDSSSDDEPPPYDEPSSYYERMPDNKPLLDHESSDDDWDPPGLDLNEPDRWKPMEVNNNKLENVILTSLNNLALGPALQEGTRAWHKAHPYTSRWYPGRQSSSPDAPPLIWDKLRRVENLYFRPRQRAVVTNYRNIITRSWEADFNLSNLKAAHSFKESPGSIGNIEQKDGWIVVGSACNGGTADREAGRPNPYNRPGSILTWRNSIDIPQGHEIETDSCIKYYSVNDVKIDPTRDLSFVSSGEDRYVRIWTPMPAEHDSPQPSFWTNTFKWRTKQYAPHSLSFKPGTGILAIAEKRVQLFNLTDQAVVHLTCLQVSDKRRQVVGALEWGSNSTAGHLFASSESASDPPETRSFSAVHKAFDVEKRTMLYQFSAKETGDALAVNPDGSKLALITQASSNRHLLRLYDIRRQTPKATASIVLNRFETRDPSEGFEAEVNDAVWSPDDVYLALPRNDNHTHVYDVRMLDRGPLFDYEHLGECRTVSAQERFGIIKAQWIQSAITRRTALVTGGEDGCVRLWDPSVPVENPNNGTILAQMSSDIGSFSLGDPFAGEHQLVVGDSSGELAIFDHTI</sequence>
<comment type="caution">
    <text evidence="3">The sequence shown here is derived from an EMBL/GenBank/DDBJ whole genome shotgun (WGS) entry which is preliminary data.</text>
</comment>
<dbReference type="Proteomes" id="UP000467700">
    <property type="component" value="Unassembled WGS sequence"/>
</dbReference>
<proteinExistence type="predicted"/>
<reference evidence="3 4" key="1">
    <citation type="submission" date="2020-01" db="EMBL/GenBank/DDBJ databases">
        <authorList>
            <person name="Gupta K D."/>
        </authorList>
    </citation>
    <scope>NUCLEOTIDE SEQUENCE [LARGE SCALE GENOMIC DNA]</scope>
</reference>
<feature type="compositionally biased region" description="Basic residues" evidence="2">
    <location>
        <begin position="1"/>
        <end position="10"/>
    </location>
</feature>
<gene>
    <name evidence="3" type="ORF">AAE3_LOCUS1414</name>
</gene>
<dbReference type="InterPro" id="IPR036322">
    <property type="entry name" value="WD40_repeat_dom_sf"/>
</dbReference>
<dbReference type="SUPFAM" id="SSF50978">
    <property type="entry name" value="WD40 repeat-like"/>
    <property type="match status" value="1"/>
</dbReference>
<feature type="region of interest" description="Disordered" evidence="2">
    <location>
        <begin position="1"/>
        <end position="22"/>
    </location>
</feature>
<feature type="region of interest" description="Disordered" evidence="2">
    <location>
        <begin position="261"/>
        <end position="312"/>
    </location>
</feature>
<feature type="compositionally biased region" description="Low complexity" evidence="2">
    <location>
        <begin position="121"/>
        <end position="139"/>
    </location>
</feature>
<dbReference type="Pfam" id="PF00400">
    <property type="entry name" value="WD40"/>
    <property type="match status" value="2"/>
</dbReference>
<keyword evidence="4" id="KW-1185">Reference proteome</keyword>
<accession>A0A8S0XK61</accession>
<dbReference type="SMART" id="SM00320">
    <property type="entry name" value="WD40"/>
    <property type="match status" value="2"/>
</dbReference>
<feature type="region of interest" description="Disordered" evidence="2">
    <location>
        <begin position="205"/>
        <end position="224"/>
    </location>
</feature>
<dbReference type="EMBL" id="CACVBS010000013">
    <property type="protein sequence ID" value="CAA7259103.1"/>
    <property type="molecule type" value="Genomic_DNA"/>
</dbReference>